<keyword evidence="10 17" id="KW-0067">ATP-binding</keyword>
<dbReference type="Pfam" id="PF14890">
    <property type="entry name" value="Intein_splicing"/>
    <property type="match status" value="1"/>
</dbReference>
<dbReference type="SMART" id="SM00305">
    <property type="entry name" value="HintC"/>
    <property type="match status" value="1"/>
</dbReference>
<feature type="domain" description="DOD-type homing endonuclease" evidence="18">
    <location>
        <begin position="501"/>
        <end position="658"/>
    </location>
</feature>
<dbReference type="GO" id="GO:0005829">
    <property type="term" value="C:cytosol"/>
    <property type="evidence" value="ECO:0007669"/>
    <property type="project" value="TreeGrafter"/>
</dbReference>
<evidence type="ECO:0000256" key="13">
    <source>
        <dbReference type="ARBA" id="ARBA00023235"/>
    </source>
</evidence>
<dbReference type="SUPFAM" id="SSF55608">
    <property type="entry name" value="Homing endonucleases"/>
    <property type="match status" value="1"/>
</dbReference>
<dbReference type="InterPro" id="IPR030934">
    <property type="entry name" value="Intein_C"/>
</dbReference>
<dbReference type="NCBIfam" id="TIGR01445">
    <property type="entry name" value="intein_Nterm"/>
    <property type="match status" value="1"/>
</dbReference>
<keyword evidence="13" id="KW-0413">Isomerase</keyword>
<dbReference type="InterPro" id="IPR006142">
    <property type="entry name" value="INTEIN"/>
</dbReference>
<dbReference type="GO" id="GO:0004519">
    <property type="term" value="F:endonuclease activity"/>
    <property type="evidence" value="ECO:0007669"/>
    <property type="project" value="InterPro"/>
</dbReference>
<dbReference type="Pfam" id="PF03796">
    <property type="entry name" value="DnaB_C"/>
    <property type="match status" value="1"/>
</dbReference>
<protein>
    <recommendedName>
        <fullName evidence="16 17">Replicative DNA helicase</fullName>
        <ecNumber evidence="16 17">5.6.2.3</ecNumber>
    </recommendedName>
</protein>
<evidence type="ECO:0000256" key="5">
    <source>
        <dbReference type="ARBA" id="ARBA00022737"/>
    </source>
</evidence>
<evidence type="ECO:0000259" key="18">
    <source>
        <dbReference type="PROSITE" id="PS50819"/>
    </source>
</evidence>
<dbReference type="InterPro" id="IPR003587">
    <property type="entry name" value="Hint_dom_N"/>
</dbReference>
<dbReference type="InterPro" id="IPR007692">
    <property type="entry name" value="DNA_helicase_DnaB"/>
</dbReference>
<dbReference type="NCBIfam" id="TIGR01443">
    <property type="entry name" value="intein_Cterm"/>
    <property type="match status" value="1"/>
</dbReference>
<keyword evidence="21" id="KW-1185">Reference proteome</keyword>
<evidence type="ECO:0000256" key="2">
    <source>
        <dbReference type="ARBA" id="ARBA00011643"/>
    </source>
</evidence>
<dbReference type="OrthoDB" id="9773982at2"/>
<dbReference type="PROSITE" id="PS51199">
    <property type="entry name" value="SF4_HELICASE"/>
    <property type="match status" value="2"/>
</dbReference>
<dbReference type="InterPro" id="IPR027417">
    <property type="entry name" value="P-loop_NTPase"/>
</dbReference>
<organism evidence="20 21">
    <name type="scientific">Chamaesiphon polymorphus CCALA 037</name>
    <dbReference type="NCBI Taxonomy" id="2107692"/>
    <lineage>
        <taxon>Bacteria</taxon>
        <taxon>Bacillati</taxon>
        <taxon>Cyanobacteriota</taxon>
        <taxon>Cyanophyceae</taxon>
        <taxon>Gomontiellales</taxon>
        <taxon>Chamaesiphonaceae</taxon>
        <taxon>Chamaesiphon</taxon>
    </lineage>
</organism>
<evidence type="ECO:0000259" key="19">
    <source>
        <dbReference type="PROSITE" id="PS51199"/>
    </source>
</evidence>
<dbReference type="Gene3D" id="1.10.860.10">
    <property type="entry name" value="DNAb Helicase, Chain A"/>
    <property type="match status" value="1"/>
</dbReference>
<dbReference type="Pfam" id="PF14528">
    <property type="entry name" value="LAGLIDADG_3"/>
    <property type="match status" value="1"/>
</dbReference>
<evidence type="ECO:0000256" key="6">
    <source>
        <dbReference type="ARBA" id="ARBA00022741"/>
    </source>
</evidence>
<dbReference type="CDD" id="cd00081">
    <property type="entry name" value="Hint"/>
    <property type="match status" value="2"/>
</dbReference>
<dbReference type="GO" id="GO:1990077">
    <property type="term" value="C:primosome complex"/>
    <property type="evidence" value="ECO:0007669"/>
    <property type="project" value="UniProtKB-UniRule"/>
</dbReference>
<dbReference type="GO" id="GO:0016539">
    <property type="term" value="P:intein-mediated protein splicing"/>
    <property type="evidence" value="ECO:0007669"/>
    <property type="project" value="InterPro"/>
</dbReference>
<evidence type="ECO:0000256" key="4">
    <source>
        <dbReference type="ARBA" id="ARBA00022705"/>
    </source>
</evidence>
<dbReference type="Gene3D" id="2.170.16.10">
    <property type="entry name" value="Hedgehog/Intein (Hint) domain"/>
    <property type="match status" value="2"/>
</dbReference>
<comment type="similarity">
    <text evidence="1 17">Belongs to the helicase family. DnaB subfamily.</text>
</comment>
<evidence type="ECO:0000256" key="7">
    <source>
        <dbReference type="ARBA" id="ARBA00022801"/>
    </source>
</evidence>
<dbReference type="GO" id="GO:0005524">
    <property type="term" value="F:ATP binding"/>
    <property type="evidence" value="ECO:0007669"/>
    <property type="project" value="UniProtKB-UniRule"/>
</dbReference>
<comment type="function">
    <text evidence="14 17">The intein is an endonuclease.</text>
</comment>
<dbReference type="AlphaFoldDB" id="A0A2T1GL14"/>
<dbReference type="PANTHER" id="PTHR30153:SF2">
    <property type="entry name" value="REPLICATIVE DNA HELICASE"/>
    <property type="match status" value="1"/>
</dbReference>
<evidence type="ECO:0000313" key="20">
    <source>
        <dbReference type="EMBL" id="PSB58542.1"/>
    </source>
</evidence>
<dbReference type="NCBIfam" id="NF005852">
    <property type="entry name" value="PRK07773.1"/>
    <property type="match status" value="1"/>
</dbReference>
<dbReference type="Gene3D" id="3.10.28.10">
    <property type="entry name" value="Homing endonucleases"/>
    <property type="match status" value="1"/>
</dbReference>
<dbReference type="PROSITE" id="PS50819">
    <property type="entry name" value="INTEIN_ENDONUCLEASE"/>
    <property type="match status" value="1"/>
</dbReference>
<dbReference type="RefSeq" id="WP_106300651.1">
    <property type="nucleotide sequence ID" value="NZ_PVWO01000031.1"/>
</dbReference>
<keyword evidence="3 17" id="KW-0639">Primosome</keyword>
<keyword evidence="6 17" id="KW-0547">Nucleotide-binding</keyword>
<comment type="subunit">
    <text evidence="2">Homohexamer.</text>
</comment>
<gene>
    <name evidence="20" type="ORF">C7B77_04260</name>
</gene>
<evidence type="ECO:0000256" key="9">
    <source>
        <dbReference type="ARBA" id="ARBA00022813"/>
    </source>
</evidence>
<evidence type="ECO:0000256" key="15">
    <source>
        <dbReference type="ARBA" id="ARBA00048954"/>
    </source>
</evidence>
<feature type="domain" description="SF4 helicase" evidence="19">
    <location>
        <begin position="825"/>
        <end position="885"/>
    </location>
</feature>
<dbReference type="InterPro" id="IPR004860">
    <property type="entry name" value="LAGLIDADG_dom"/>
</dbReference>
<dbReference type="Pfam" id="PF00772">
    <property type="entry name" value="DnaB"/>
    <property type="match status" value="1"/>
</dbReference>
<dbReference type="SMART" id="SM00306">
    <property type="entry name" value="HintN"/>
    <property type="match status" value="1"/>
</dbReference>
<reference evidence="20 21" key="1">
    <citation type="submission" date="2018-03" db="EMBL/GenBank/DDBJ databases">
        <title>The ancient ancestry and fast evolution of plastids.</title>
        <authorList>
            <person name="Moore K.R."/>
            <person name="Magnabosco C."/>
            <person name="Momper L."/>
            <person name="Gold D.A."/>
            <person name="Bosak T."/>
            <person name="Fournier G.P."/>
        </authorList>
    </citation>
    <scope>NUCLEOTIDE SEQUENCE [LARGE SCALE GENOMIC DNA]</scope>
    <source>
        <strain evidence="20 21">CCALA 037</strain>
    </source>
</reference>
<sequence length="886" mass="99459">MSDTPNFRSTSLIPPQNIEVEEAILGGILLDPEAIGRVAEKLIPEAFYIPTHTDIYKACLALNSQGKPTDLLTVTDWLIDQKMLEKIGGQAKLIQLLERTVSAVNIDSLAVLVMDKYIRRELIKAGTEVTQLGFASDRPLEIVLDESEQQILNLTQARPKQGLTPIKEIVATTYQEIQDRHDQLIPPGLTSDFSDLDGMTGGFQRSDLIIIAGRPSMGKTAISLNIAYNMAKLHQQPVLVFSLEMSKDQLVQRLIASEAGVDSNRLRAGRISPNEWDSVYKAVDRISELPIFIDDNASMMVMEMRSQARKLQAENGGKLGLIMIDYLQLMEGGGDNRVQEISKITRSLKGLARELQVPLIALSQLSRSVEARNNKRPMMSDLRESGCLTGDTLITMADTGIQIPIRDLVDRANFAVWALDEENMQLQRAIVSNAFATGVKPVWKLQTQSGRTIKATANHKFLTIRGWKRLDELAVDDRLAVPRKDPTPNRKQSMSNAEIALLGHLIGDGCTLPRHSIQYTTREADLAHIVADLATEIFGDRIIPRIQQERDWYQVYLTAGFKLTHNVKNPITEWLDNLKVFGLRSHEKFVPDAIFSQPQAAICLFLRHLWSTDGCIYIRSDRSTTETSKTKIYPAIYYSSSSNKLAANVQSLLLRLEINATLRVVPQIEKGRDQYHVSVSGKDDMIRFINLIGAVGNYKQNSLSQIDDYLKNRSAITNRDVIPHDFWRMYAVPAMQVAGITTREFQAQLGNNYCGTSLYKTNLSRERAAKIAIITKSLEIENLANSDIYWDKIVSITPDGESDVYDLTVPQFHNFVANNIIAHNSIEQDADLIIMLYRDAYYNPDTPDRDITELIITKHRNGPTGVVKLVFDPGLTKFKNLARPMN</sequence>
<dbReference type="EMBL" id="PVWO01000031">
    <property type="protein sequence ID" value="PSB58542.1"/>
    <property type="molecule type" value="Genomic_DNA"/>
</dbReference>
<evidence type="ECO:0000256" key="14">
    <source>
        <dbReference type="ARBA" id="ARBA00044940"/>
    </source>
</evidence>
<dbReference type="InterPro" id="IPR004042">
    <property type="entry name" value="Intein_endonuc_central"/>
</dbReference>
<dbReference type="InterPro" id="IPR003586">
    <property type="entry name" value="Hint_dom_C"/>
</dbReference>
<keyword evidence="11" id="KW-0651">Protein splicing</keyword>
<dbReference type="SUPFAM" id="SSF48024">
    <property type="entry name" value="N-terminal domain of DnaB helicase"/>
    <property type="match status" value="1"/>
</dbReference>
<dbReference type="PROSITE" id="PS50817">
    <property type="entry name" value="INTEIN_N_TER"/>
    <property type="match status" value="1"/>
</dbReference>
<dbReference type="PRINTS" id="PR00379">
    <property type="entry name" value="INTEIN"/>
</dbReference>
<evidence type="ECO:0000313" key="21">
    <source>
        <dbReference type="Proteomes" id="UP000238937"/>
    </source>
</evidence>
<evidence type="ECO:0000256" key="3">
    <source>
        <dbReference type="ARBA" id="ARBA00022515"/>
    </source>
</evidence>
<comment type="catalytic activity">
    <reaction evidence="15 17">
        <text>ATP + H2O = ADP + phosphate + H(+)</text>
        <dbReference type="Rhea" id="RHEA:13065"/>
        <dbReference type="ChEBI" id="CHEBI:15377"/>
        <dbReference type="ChEBI" id="CHEBI:15378"/>
        <dbReference type="ChEBI" id="CHEBI:30616"/>
        <dbReference type="ChEBI" id="CHEBI:43474"/>
        <dbReference type="ChEBI" id="CHEBI:456216"/>
        <dbReference type="EC" id="5.6.2.3"/>
    </reaction>
</comment>
<keyword evidence="4 17" id="KW-0235">DNA replication</keyword>
<evidence type="ECO:0000256" key="1">
    <source>
        <dbReference type="ARBA" id="ARBA00008428"/>
    </source>
</evidence>
<feature type="domain" description="SF4 helicase" evidence="19">
    <location>
        <begin position="182"/>
        <end position="386"/>
    </location>
</feature>
<dbReference type="InterPro" id="IPR006141">
    <property type="entry name" value="Intein_N"/>
</dbReference>
<dbReference type="Gene3D" id="3.40.50.300">
    <property type="entry name" value="P-loop containing nucleotide triphosphate hydrolases"/>
    <property type="match status" value="2"/>
</dbReference>
<dbReference type="InterPro" id="IPR007693">
    <property type="entry name" value="DNA_helicase_DnaB-like_N"/>
</dbReference>
<dbReference type="PROSITE" id="PS50818">
    <property type="entry name" value="INTEIN_C_TER"/>
    <property type="match status" value="1"/>
</dbReference>
<comment type="caution">
    <text evidence="20">The sequence shown here is derived from an EMBL/GenBank/DDBJ whole genome shotgun (WGS) entry which is preliminary data.</text>
</comment>
<accession>A0A2T1GL14</accession>
<name>A0A2T1GL14_9CYAN</name>
<evidence type="ECO:0000256" key="11">
    <source>
        <dbReference type="ARBA" id="ARBA00023000"/>
    </source>
</evidence>
<dbReference type="SUPFAM" id="SSF51294">
    <property type="entry name" value="Hedgehog/intein (Hint) domain"/>
    <property type="match status" value="1"/>
</dbReference>
<comment type="function">
    <text evidence="17">The main replicative DNA helicase, it participates in initiation and elongation during chromosome replication. Travels ahead of the DNA replisome, separating dsDNA into templates for DNA synthesis. A processive ATP-dependent 5'-3' DNA helicase it has DNA-dependent ATPase activity.</text>
</comment>
<dbReference type="InterPro" id="IPR016136">
    <property type="entry name" value="DNA_helicase_N/primase_C"/>
</dbReference>
<keyword evidence="8 17" id="KW-0347">Helicase</keyword>
<dbReference type="GO" id="GO:0016887">
    <property type="term" value="F:ATP hydrolysis activity"/>
    <property type="evidence" value="ECO:0007669"/>
    <property type="project" value="RHEA"/>
</dbReference>
<dbReference type="PANTHER" id="PTHR30153">
    <property type="entry name" value="REPLICATIVE DNA HELICASE DNAB"/>
    <property type="match status" value="1"/>
</dbReference>
<dbReference type="SUPFAM" id="SSF52540">
    <property type="entry name" value="P-loop containing nucleoside triphosphate hydrolases"/>
    <property type="match status" value="2"/>
</dbReference>
<dbReference type="NCBIfam" id="TIGR00665">
    <property type="entry name" value="DnaB"/>
    <property type="match status" value="1"/>
</dbReference>
<dbReference type="EC" id="5.6.2.3" evidence="16 17"/>
<evidence type="ECO:0000256" key="16">
    <source>
        <dbReference type="NCBIfam" id="TIGR00665"/>
    </source>
</evidence>
<keyword evidence="9" id="KW-0068">Autocatalytic cleavage</keyword>
<dbReference type="InterPro" id="IPR036844">
    <property type="entry name" value="Hint_dom_sf"/>
</dbReference>
<evidence type="ECO:0000256" key="17">
    <source>
        <dbReference type="RuleBase" id="RU362085"/>
    </source>
</evidence>
<keyword evidence="7 17" id="KW-0378">Hydrolase</keyword>
<dbReference type="GO" id="GO:0006269">
    <property type="term" value="P:DNA replication, synthesis of primer"/>
    <property type="evidence" value="ECO:0007669"/>
    <property type="project" value="UniProtKB-UniRule"/>
</dbReference>
<dbReference type="CDD" id="cd00984">
    <property type="entry name" value="DnaB_C"/>
    <property type="match status" value="1"/>
</dbReference>
<dbReference type="FunFam" id="1.10.860.10:FF:000001">
    <property type="entry name" value="Replicative DNA helicase"/>
    <property type="match status" value="1"/>
</dbReference>
<keyword evidence="5" id="KW-0677">Repeat</keyword>
<dbReference type="InterPro" id="IPR007694">
    <property type="entry name" value="DNA_helicase_DnaB-like_C"/>
</dbReference>
<evidence type="ECO:0000256" key="8">
    <source>
        <dbReference type="ARBA" id="ARBA00022806"/>
    </source>
</evidence>
<dbReference type="InterPro" id="IPR027434">
    <property type="entry name" value="Homing_endonucl"/>
</dbReference>
<evidence type="ECO:0000256" key="10">
    <source>
        <dbReference type="ARBA" id="ARBA00022840"/>
    </source>
</evidence>
<dbReference type="InterPro" id="IPR036185">
    <property type="entry name" value="DNA_heli_DnaB-like_N_sf"/>
</dbReference>
<dbReference type="Proteomes" id="UP000238937">
    <property type="component" value="Unassembled WGS sequence"/>
</dbReference>
<keyword evidence="12 17" id="KW-0238">DNA-binding</keyword>
<dbReference type="GO" id="GO:0003677">
    <property type="term" value="F:DNA binding"/>
    <property type="evidence" value="ECO:0007669"/>
    <property type="project" value="UniProtKB-UniRule"/>
</dbReference>
<dbReference type="GO" id="GO:0043139">
    <property type="term" value="F:5'-3' DNA helicase activity"/>
    <property type="evidence" value="ECO:0007669"/>
    <property type="project" value="UniProtKB-EC"/>
</dbReference>
<proteinExistence type="inferred from homology"/>
<evidence type="ECO:0000256" key="12">
    <source>
        <dbReference type="ARBA" id="ARBA00023125"/>
    </source>
</evidence>